<feature type="transmembrane region" description="Helical" evidence="8">
    <location>
        <begin position="158"/>
        <end position="180"/>
    </location>
</feature>
<evidence type="ECO:0000256" key="8">
    <source>
        <dbReference type="SAM" id="Phobius"/>
    </source>
</evidence>
<feature type="transmembrane region" description="Helical" evidence="8">
    <location>
        <begin position="187"/>
        <end position="207"/>
    </location>
</feature>
<dbReference type="PROSITE" id="PS00221">
    <property type="entry name" value="MIP"/>
    <property type="match status" value="1"/>
</dbReference>
<evidence type="ECO:0000256" key="2">
    <source>
        <dbReference type="ARBA" id="ARBA00022448"/>
    </source>
</evidence>
<dbReference type="EMBL" id="CP165727">
    <property type="protein sequence ID" value="XDV62112.1"/>
    <property type="molecule type" value="Genomic_DNA"/>
</dbReference>
<dbReference type="Gene3D" id="1.20.1080.10">
    <property type="entry name" value="Glycerol uptake facilitator protein"/>
    <property type="match status" value="1"/>
</dbReference>
<evidence type="ECO:0000256" key="6">
    <source>
        <dbReference type="RuleBase" id="RU000477"/>
    </source>
</evidence>
<dbReference type="PANTHER" id="PTHR45724:SF13">
    <property type="entry name" value="AQUAPORIN NIP1-1-RELATED"/>
    <property type="match status" value="1"/>
</dbReference>
<dbReference type="InterPro" id="IPR022357">
    <property type="entry name" value="MIP_CS"/>
</dbReference>
<dbReference type="SUPFAM" id="SSF81338">
    <property type="entry name" value="Aquaporin-like"/>
    <property type="match status" value="1"/>
</dbReference>
<comment type="similarity">
    <text evidence="6">Belongs to the MIP/aquaporin (TC 1.A.8) family.</text>
</comment>
<evidence type="ECO:0000313" key="9">
    <source>
        <dbReference type="EMBL" id="XDV62112.1"/>
    </source>
</evidence>
<evidence type="ECO:0000256" key="5">
    <source>
        <dbReference type="ARBA" id="ARBA00023136"/>
    </source>
</evidence>
<feature type="transmembrane region" description="Helical" evidence="8">
    <location>
        <begin position="227"/>
        <end position="250"/>
    </location>
</feature>
<dbReference type="InterPro" id="IPR000425">
    <property type="entry name" value="MIP"/>
</dbReference>
<dbReference type="PRINTS" id="PR00783">
    <property type="entry name" value="MINTRINSICP"/>
</dbReference>
<gene>
    <name evidence="9" type="ORF">AB5J51_03765</name>
</gene>
<dbReference type="AlphaFoldDB" id="A0AB39XZC6"/>
<evidence type="ECO:0000256" key="1">
    <source>
        <dbReference type="ARBA" id="ARBA00004141"/>
    </source>
</evidence>
<feature type="transmembrane region" description="Helical" evidence="8">
    <location>
        <begin position="33"/>
        <end position="54"/>
    </location>
</feature>
<reference evidence="9" key="1">
    <citation type="submission" date="2024-08" db="EMBL/GenBank/DDBJ databases">
        <authorList>
            <person name="Yu S.T."/>
        </authorList>
    </citation>
    <scope>NUCLEOTIDE SEQUENCE</scope>
    <source>
        <strain evidence="9">R33</strain>
    </source>
</reference>
<comment type="subcellular location">
    <subcellularLocation>
        <location evidence="1">Membrane</location>
        <topology evidence="1">Multi-pass membrane protein</topology>
    </subcellularLocation>
</comment>
<feature type="region of interest" description="Disordered" evidence="7">
    <location>
        <begin position="1"/>
        <end position="26"/>
    </location>
</feature>
<dbReference type="GO" id="GO:0015267">
    <property type="term" value="F:channel activity"/>
    <property type="evidence" value="ECO:0007669"/>
    <property type="project" value="InterPro"/>
</dbReference>
<keyword evidence="4 8" id="KW-1133">Transmembrane helix</keyword>
<dbReference type="Pfam" id="PF00230">
    <property type="entry name" value="MIP"/>
    <property type="match status" value="1"/>
</dbReference>
<evidence type="ECO:0000256" key="4">
    <source>
        <dbReference type="ARBA" id="ARBA00022989"/>
    </source>
</evidence>
<feature type="transmembrane region" description="Helical" evidence="8">
    <location>
        <begin position="60"/>
        <end position="84"/>
    </location>
</feature>
<dbReference type="InterPro" id="IPR023271">
    <property type="entry name" value="Aquaporin-like"/>
</dbReference>
<dbReference type="GO" id="GO:0016020">
    <property type="term" value="C:membrane"/>
    <property type="evidence" value="ECO:0007669"/>
    <property type="project" value="UniProtKB-SubCell"/>
</dbReference>
<proteinExistence type="inferred from homology"/>
<dbReference type="InterPro" id="IPR034294">
    <property type="entry name" value="Aquaporin_transptr"/>
</dbReference>
<keyword evidence="3 6" id="KW-0812">Transmembrane</keyword>
<evidence type="ECO:0000256" key="3">
    <source>
        <dbReference type="ARBA" id="ARBA00022692"/>
    </source>
</evidence>
<evidence type="ECO:0000256" key="7">
    <source>
        <dbReference type="SAM" id="MobiDB-lite"/>
    </source>
</evidence>
<dbReference type="RefSeq" id="WP_369776826.1">
    <property type="nucleotide sequence ID" value="NZ_CP165727.1"/>
</dbReference>
<feature type="transmembrane region" description="Helical" evidence="8">
    <location>
        <begin position="96"/>
        <end position="121"/>
    </location>
</feature>
<sequence length="259" mass="26369">MSGSGSPAAPPGTHTGSGPAPGPTEPERRGYPLYEFALTAVLMFAVVTAIRWVLDPASPLALAHVRSALLVVGALAGAAVFGLIRSPWGRRSGGHMNPAITLALWLLGAFPGRGVAVYVVAQLGGSVAGTALARLAWGPAVARVGYGAAAAAPSWNGWAVFAAEGGCLVVITLMIGFFLTRPARERWFPWALAVLICAIVAVLGPLSGGAANPARQFGPALMSGSTAALWIYLVAPALGAALGAAVHHLFRRGSAHRMA</sequence>
<protein>
    <submittedName>
        <fullName evidence="9">MIP/aquaporin family protein</fullName>
    </submittedName>
</protein>
<keyword evidence="2 6" id="KW-0813">Transport</keyword>
<dbReference type="PANTHER" id="PTHR45724">
    <property type="entry name" value="AQUAPORIN NIP2-1"/>
    <property type="match status" value="1"/>
</dbReference>
<accession>A0AB39XZC6</accession>
<keyword evidence="5 8" id="KW-0472">Membrane</keyword>
<name>A0AB39XZC6_9ACTN</name>
<organism evidence="9">
    <name type="scientific">Streptomyces sp. R33</name>
    <dbReference type="NCBI Taxonomy" id="3238629"/>
    <lineage>
        <taxon>Bacteria</taxon>
        <taxon>Bacillati</taxon>
        <taxon>Actinomycetota</taxon>
        <taxon>Actinomycetes</taxon>
        <taxon>Kitasatosporales</taxon>
        <taxon>Streptomycetaceae</taxon>
        <taxon>Streptomyces</taxon>
    </lineage>
</organism>